<evidence type="ECO:0000313" key="5">
    <source>
        <dbReference type="Proteomes" id="UP000251942"/>
    </source>
</evidence>
<gene>
    <name evidence="1" type="ORF">Lfee_2838</name>
    <name evidence="3" type="ORF">NCTC11978_02754</name>
    <name evidence="2" type="ORF">NCTC12022_03229</name>
</gene>
<evidence type="ECO:0000313" key="6">
    <source>
        <dbReference type="Proteomes" id="UP000254033"/>
    </source>
</evidence>
<dbReference type="InterPro" id="IPR006336">
    <property type="entry name" value="GCS2"/>
</dbReference>
<dbReference type="Gene3D" id="3.30.590.20">
    <property type="match status" value="1"/>
</dbReference>
<dbReference type="STRING" id="453.Lfee_2838"/>
<proteinExistence type="predicted"/>
<organism evidence="1 4">
    <name type="scientific">Legionella feeleii</name>
    <dbReference type="NCBI Taxonomy" id="453"/>
    <lineage>
        <taxon>Bacteria</taxon>
        <taxon>Pseudomonadati</taxon>
        <taxon>Pseudomonadota</taxon>
        <taxon>Gammaproteobacteria</taxon>
        <taxon>Legionellales</taxon>
        <taxon>Legionellaceae</taxon>
        <taxon>Legionella</taxon>
    </lineage>
</organism>
<dbReference type="Proteomes" id="UP000054698">
    <property type="component" value="Unassembled WGS sequence"/>
</dbReference>
<keyword evidence="4" id="KW-1185">Reference proteome</keyword>
<dbReference type="GO" id="GO:0042398">
    <property type="term" value="P:modified amino acid biosynthetic process"/>
    <property type="evidence" value="ECO:0007669"/>
    <property type="project" value="InterPro"/>
</dbReference>
<dbReference type="EMBL" id="LNYB01000085">
    <property type="protein sequence ID" value="KTC95174.1"/>
    <property type="molecule type" value="Genomic_DNA"/>
</dbReference>
<keyword evidence="1" id="KW-0436">Ligase</keyword>
<dbReference type="GO" id="GO:0004357">
    <property type="term" value="F:glutamate-cysteine ligase activity"/>
    <property type="evidence" value="ECO:0007669"/>
    <property type="project" value="InterPro"/>
</dbReference>
<dbReference type="PATRIC" id="fig|453.4.peg.3102"/>
<dbReference type="SUPFAM" id="SSF55931">
    <property type="entry name" value="Glutamine synthetase/guanido kinase"/>
    <property type="match status" value="1"/>
</dbReference>
<evidence type="ECO:0000313" key="2">
    <source>
        <dbReference type="EMBL" id="SPX62468.1"/>
    </source>
</evidence>
<reference evidence="5 6" key="2">
    <citation type="submission" date="2018-06" db="EMBL/GenBank/DDBJ databases">
        <authorList>
            <consortium name="Pathogen Informatics"/>
            <person name="Doyle S."/>
        </authorList>
    </citation>
    <scope>NUCLEOTIDE SEQUENCE [LARGE SCALE GENOMIC DNA]</scope>
    <source>
        <strain evidence="3 6">NCTC11978</strain>
        <strain evidence="2 5">NCTC12022</strain>
    </source>
</reference>
<evidence type="ECO:0000313" key="3">
    <source>
        <dbReference type="EMBL" id="STX39551.1"/>
    </source>
</evidence>
<dbReference type="InterPro" id="IPR014746">
    <property type="entry name" value="Gln_synth/guanido_kin_cat_dom"/>
</dbReference>
<dbReference type="AlphaFoldDB" id="A0A0W0THX2"/>
<dbReference type="PANTHER" id="PTHR36510">
    <property type="entry name" value="GLUTAMATE--CYSTEINE LIGASE 2-RELATED"/>
    <property type="match status" value="1"/>
</dbReference>
<dbReference type="InterPro" id="IPR050141">
    <property type="entry name" value="GCL_type2/YbdK_subfam"/>
</dbReference>
<evidence type="ECO:0000313" key="1">
    <source>
        <dbReference type="EMBL" id="KTC95174.1"/>
    </source>
</evidence>
<protein>
    <submittedName>
        <fullName evidence="1">Glutamate--cysteine ligase, GCS2</fullName>
    </submittedName>
</protein>
<dbReference type="EMBL" id="UGNY01000001">
    <property type="protein sequence ID" value="STX39551.1"/>
    <property type="molecule type" value="Genomic_DNA"/>
</dbReference>
<dbReference type="PANTHER" id="PTHR36510:SF1">
    <property type="entry name" value="GLUTAMATE--CYSTEINE LIGASE 2-RELATED"/>
    <property type="match status" value="1"/>
</dbReference>
<accession>A0A0W0THX2</accession>
<dbReference type="EMBL" id="UASS01000038">
    <property type="protein sequence ID" value="SPX62468.1"/>
    <property type="molecule type" value="Genomic_DNA"/>
</dbReference>
<dbReference type="RefSeq" id="WP_058447652.1">
    <property type="nucleotide sequence ID" value="NZ_CAAAHT010000018.1"/>
</dbReference>
<name>A0A0W0THX2_9GAMM</name>
<dbReference type="Proteomes" id="UP000251942">
    <property type="component" value="Unassembled WGS sequence"/>
</dbReference>
<reference evidence="1 4" key="1">
    <citation type="submission" date="2015-11" db="EMBL/GenBank/DDBJ databases">
        <title>Genomic analysis of 38 Legionella species identifies large and diverse effector repertoires.</title>
        <authorList>
            <person name="Burstein D."/>
            <person name="Amaro F."/>
            <person name="Zusman T."/>
            <person name="Lifshitz Z."/>
            <person name="Cohen O."/>
            <person name="Gilbert J.A."/>
            <person name="Pupko T."/>
            <person name="Shuman H.A."/>
            <person name="Segal G."/>
        </authorList>
    </citation>
    <scope>NUCLEOTIDE SEQUENCE [LARGE SCALE GENOMIC DNA]</scope>
    <source>
        <strain evidence="1 4">WO-44C</strain>
    </source>
</reference>
<dbReference type="Pfam" id="PF04107">
    <property type="entry name" value="GCS2"/>
    <property type="match status" value="1"/>
</dbReference>
<sequence length="410" mass="46924">MSDYSLSSVLGIEIEYMLVDRDSLNVQPKSDVILSALAGKQVNETVLPNGDIAASNELVMHVLELKNNGPKPPHAPLVEQFQQAIQSLKPLLDQHNLQLMPSGAHPWMNPLTETERWPHGNNAIYRQYDSIFNCQGHGWANLQSMHVNLPFANDDEFCQLHNTIRLLLPLLPALAASTPFLDSKATGLKNSRLYFYGKNQQRIPSISGDIIPEFIRSEEEYRETILAPMYDDIRPYDPEGILQYEWLNSRAAIPKFDYKAIEIRILDSQECVQADIAIALAIHAILKYWQQHSSYYLDTPCDSKRLKTVYEQTIKEGLAVTVDDAELYKQWQLPQKRTLSCRDIWSQLLERVSSDLDNPCQRALEYILSQGNLSERLLRACGNDYTKPTLARLYRQLTHCLYTNQMFNPS</sequence>
<dbReference type="Proteomes" id="UP000254033">
    <property type="component" value="Unassembled WGS sequence"/>
</dbReference>
<evidence type="ECO:0000313" key="4">
    <source>
        <dbReference type="Proteomes" id="UP000054698"/>
    </source>
</evidence>